<evidence type="ECO:0000313" key="1">
    <source>
        <dbReference type="EMBL" id="VVO78862.1"/>
    </source>
</evidence>
<dbReference type="Proteomes" id="UP000349468">
    <property type="component" value="Unassembled WGS sequence"/>
</dbReference>
<protein>
    <submittedName>
        <fullName evidence="1">Uncharacterized protein</fullName>
    </submittedName>
</protein>
<organism evidence="1 2">
    <name type="scientific">Pseudomonas fluorescens</name>
    <dbReference type="NCBI Taxonomy" id="294"/>
    <lineage>
        <taxon>Bacteria</taxon>
        <taxon>Pseudomonadati</taxon>
        <taxon>Pseudomonadota</taxon>
        <taxon>Gammaproteobacteria</taxon>
        <taxon>Pseudomonadales</taxon>
        <taxon>Pseudomonadaceae</taxon>
        <taxon>Pseudomonas</taxon>
    </lineage>
</organism>
<proteinExistence type="predicted"/>
<gene>
    <name evidence="1" type="ORF">PS870_01684</name>
</gene>
<sequence>MTSYQRAKRFLFWRGSAIALLFFTAWMLASAYSGQLTQ</sequence>
<dbReference type="EMBL" id="CABVIK010000005">
    <property type="protein sequence ID" value="VVO78862.1"/>
    <property type="molecule type" value="Genomic_DNA"/>
</dbReference>
<dbReference type="AlphaFoldDB" id="A0A5E7ISW8"/>
<reference evidence="1 2" key="1">
    <citation type="submission" date="2019-09" db="EMBL/GenBank/DDBJ databases">
        <authorList>
            <person name="Chandra G."/>
            <person name="Truman W A."/>
        </authorList>
    </citation>
    <scope>NUCLEOTIDE SEQUENCE [LARGE SCALE GENOMIC DNA]</scope>
    <source>
        <strain evidence="1">PS870</strain>
    </source>
</reference>
<accession>A0A5E7ISW8</accession>
<name>A0A5E7ISW8_PSEFL</name>
<evidence type="ECO:0000313" key="2">
    <source>
        <dbReference type="Proteomes" id="UP000349468"/>
    </source>
</evidence>